<proteinExistence type="predicted"/>
<protein>
    <recommendedName>
        <fullName evidence="3">Helix-turn-helix domain-containing protein</fullName>
    </recommendedName>
</protein>
<sequence>MPTSHVTEAINRQTFADKNDMDAAIKQHLGQHGADLPDTAVEILRLLSRHAVKYPGVAFLKHATIAKHTGKSRMTVIRNIKRLVSVGIIEKVSFMRSVNGGKGANLYVIQPNVTSSMLHREDSIEQATIKPSEDKSEIEPRSLLSENTYALESARNRNNIPTPLYNALSPFFQGAELRKYVGIVFRAKSAKTRLETHTAAFTACLIDCIRRYKLGEIRNLDGYIYASIRKLSRKLFLEEVNPLCG</sequence>
<dbReference type="EMBL" id="BMPN01000001">
    <property type="protein sequence ID" value="GGJ49695.1"/>
    <property type="molecule type" value="Genomic_DNA"/>
</dbReference>
<keyword evidence="2" id="KW-1185">Reference proteome</keyword>
<evidence type="ECO:0000313" key="2">
    <source>
        <dbReference type="Proteomes" id="UP000634435"/>
    </source>
</evidence>
<dbReference type="RefSeq" id="WP_188942288.1">
    <property type="nucleotide sequence ID" value="NZ_BMPN01000001.1"/>
</dbReference>
<reference evidence="2" key="1">
    <citation type="journal article" date="2019" name="Int. J. Syst. Evol. Microbiol.">
        <title>The Global Catalogue of Microorganisms (GCM) 10K type strain sequencing project: providing services to taxonomists for standard genome sequencing and annotation.</title>
        <authorList>
            <consortium name="The Broad Institute Genomics Platform"/>
            <consortium name="The Broad Institute Genome Sequencing Center for Infectious Disease"/>
            <person name="Wu L."/>
            <person name="Ma J."/>
        </authorList>
    </citation>
    <scope>NUCLEOTIDE SEQUENCE [LARGE SCALE GENOMIC DNA]</scope>
    <source>
        <strain evidence="2">JCM 30071</strain>
    </source>
</reference>
<accession>A0ABQ2DCG0</accession>
<dbReference type="Gene3D" id="1.10.10.10">
    <property type="entry name" value="Winged helix-like DNA-binding domain superfamily/Winged helix DNA-binding domain"/>
    <property type="match status" value="1"/>
</dbReference>
<dbReference type="InterPro" id="IPR036388">
    <property type="entry name" value="WH-like_DNA-bd_sf"/>
</dbReference>
<evidence type="ECO:0000313" key="1">
    <source>
        <dbReference type="EMBL" id="GGJ49695.1"/>
    </source>
</evidence>
<dbReference type="InterPro" id="IPR036390">
    <property type="entry name" value="WH_DNA-bd_sf"/>
</dbReference>
<organism evidence="1 2">
    <name type="scientific">Virgibacillus kapii</name>
    <dbReference type="NCBI Taxonomy" id="1638645"/>
    <lineage>
        <taxon>Bacteria</taxon>
        <taxon>Bacillati</taxon>
        <taxon>Bacillota</taxon>
        <taxon>Bacilli</taxon>
        <taxon>Bacillales</taxon>
        <taxon>Bacillaceae</taxon>
        <taxon>Virgibacillus</taxon>
    </lineage>
</organism>
<evidence type="ECO:0008006" key="3">
    <source>
        <dbReference type="Google" id="ProtNLM"/>
    </source>
</evidence>
<comment type="caution">
    <text evidence="1">The sequence shown here is derived from an EMBL/GenBank/DDBJ whole genome shotgun (WGS) entry which is preliminary data.</text>
</comment>
<dbReference type="Pfam" id="PF13730">
    <property type="entry name" value="HTH_36"/>
    <property type="match status" value="1"/>
</dbReference>
<gene>
    <name evidence="1" type="ORF">GCM10007111_09800</name>
</gene>
<name>A0ABQ2DCG0_9BACI</name>
<dbReference type="Proteomes" id="UP000634435">
    <property type="component" value="Unassembled WGS sequence"/>
</dbReference>
<dbReference type="SUPFAM" id="SSF46785">
    <property type="entry name" value="Winged helix' DNA-binding domain"/>
    <property type="match status" value="1"/>
</dbReference>